<comment type="caution">
    <text evidence="1">The sequence shown here is derived from an EMBL/GenBank/DDBJ whole genome shotgun (WGS) entry which is preliminary data.</text>
</comment>
<accession>A0A9Q3HNB7</accession>
<sequence>MKGRCPTGRVWKAQDLWNSSATVVVKKVTVGKTAQIPHSQAVQEDYEVVLNDVPAHGIQILKLTGQVRPHLLRLFSRFDDGFADNF</sequence>
<proteinExistence type="predicted"/>
<dbReference type="EMBL" id="AVOT02021567">
    <property type="protein sequence ID" value="MBW0510447.1"/>
    <property type="molecule type" value="Genomic_DNA"/>
</dbReference>
<name>A0A9Q3HNB7_9BASI</name>
<dbReference type="AlphaFoldDB" id="A0A9Q3HNB7"/>
<gene>
    <name evidence="1" type="ORF">O181_050162</name>
</gene>
<evidence type="ECO:0000313" key="1">
    <source>
        <dbReference type="EMBL" id="MBW0510447.1"/>
    </source>
</evidence>
<dbReference type="OrthoDB" id="10512314at2759"/>
<protein>
    <submittedName>
        <fullName evidence="1">Uncharacterized protein</fullName>
    </submittedName>
</protein>
<keyword evidence="2" id="KW-1185">Reference proteome</keyword>
<organism evidence="1 2">
    <name type="scientific">Austropuccinia psidii MF-1</name>
    <dbReference type="NCBI Taxonomy" id="1389203"/>
    <lineage>
        <taxon>Eukaryota</taxon>
        <taxon>Fungi</taxon>
        <taxon>Dikarya</taxon>
        <taxon>Basidiomycota</taxon>
        <taxon>Pucciniomycotina</taxon>
        <taxon>Pucciniomycetes</taxon>
        <taxon>Pucciniales</taxon>
        <taxon>Sphaerophragmiaceae</taxon>
        <taxon>Austropuccinia</taxon>
    </lineage>
</organism>
<dbReference type="Proteomes" id="UP000765509">
    <property type="component" value="Unassembled WGS sequence"/>
</dbReference>
<evidence type="ECO:0000313" key="2">
    <source>
        <dbReference type="Proteomes" id="UP000765509"/>
    </source>
</evidence>
<reference evidence="1" key="1">
    <citation type="submission" date="2021-03" db="EMBL/GenBank/DDBJ databases">
        <title>Draft genome sequence of rust myrtle Austropuccinia psidii MF-1, a brazilian biotype.</title>
        <authorList>
            <person name="Quecine M.C."/>
            <person name="Pachon D.M.R."/>
            <person name="Bonatelli M.L."/>
            <person name="Correr F.H."/>
            <person name="Franceschini L.M."/>
            <person name="Leite T.F."/>
            <person name="Margarido G.R.A."/>
            <person name="Almeida C.A."/>
            <person name="Ferrarezi J.A."/>
            <person name="Labate C.A."/>
        </authorList>
    </citation>
    <scope>NUCLEOTIDE SEQUENCE</scope>
    <source>
        <strain evidence="1">MF-1</strain>
    </source>
</reference>